<reference evidence="4" key="1">
    <citation type="submission" date="2017-04" db="EMBL/GenBank/DDBJ databases">
        <title>Function of individual gut microbiota members based on whole genome sequencing of pure cultures obtained from chicken caecum.</title>
        <authorList>
            <person name="Medvecky M."/>
            <person name="Cejkova D."/>
            <person name="Polansky O."/>
            <person name="Karasova D."/>
            <person name="Kubasova T."/>
            <person name="Cizek A."/>
            <person name="Rychlik I."/>
        </authorList>
    </citation>
    <scope>NUCLEOTIDE SEQUENCE [LARGE SCALE GENOMIC DNA]</scope>
    <source>
        <strain evidence="4">An42</strain>
    </source>
</reference>
<evidence type="ECO:0000256" key="1">
    <source>
        <dbReference type="SAM" id="SignalP"/>
    </source>
</evidence>
<feature type="chain" id="PRO_5040324043" description="DUF6383 domain-containing protein" evidence="1">
    <location>
        <begin position="26"/>
        <end position="1155"/>
    </location>
</feature>
<feature type="signal peptide" evidence="1">
    <location>
        <begin position="1"/>
        <end position="25"/>
    </location>
</feature>
<gene>
    <name evidence="3" type="ORF">B5F96_10910</name>
</gene>
<dbReference type="RefSeq" id="WP_087375478.1">
    <property type="nucleotide sequence ID" value="NZ_CAJLBM010000021.1"/>
</dbReference>
<dbReference type="AlphaFoldDB" id="A0A9Q5SR54"/>
<proteinExistence type="predicted"/>
<evidence type="ECO:0000259" key="2">
    <source>
        <dbReference type="Pfam" id="PF19910"/>
    </source>
</evidence>
<protein>
    <recommendedName>
        <fullName evidence="2">DUF6383 domain-containing protein</fullName>
    </recommendedName>
</protein>
<dbReference type="Proteomes" id="UP000195975">
    <property type="component" value="Unassembled WGS sequence"/>
</dbReference>
<evidence type="ECO:0000313" key="3">
    <source>
        <dbReference type="EMBL" id="OUO04894.1"/>
    </source>
</evidence>
<accession>A0A9Q5SR54</accession>
<dbReference type="Pfam" id="PF19910">
    <property type="entry name" value="DUF6383"/>
    <property type="match status" value="1"/>
</dbReference>
<feature type="domain" description="DUF6383" evidence="2">
    <location>
        <begin position="1081"/>
        <end position="1154"/>
    </location>
</feature>
<organism evidence="3 4">
    <name type="scientific">Parabacteroides johnsonii</name>
    <dbReference type="NCBI Taxonomy" id="387661"/>
    <lineage>
        <taxon>Bacteria</taxon>
        <taxon>Pseudomonadati</taxon>
        <taxon>Bacteroidota</taxon>
        <taxon>Bacteroidia</taxon>
        <taxon>Bacteroidales</taxon>
        <taxon>Tannerellaceae</taxon>
        <taxon>Parabacteroides</taxon>
    </lineage>
</organism>
<evidence type="ECO:0000313" key="4">
    <source>
        <dbReference type="Proteomes" id="UP000195975"/>
    </source>
</evidence>
<sequence length="1155" mass="126985">MNKKFSTLMVAALLTAWGGTNRMYAQEPGGDATATETPASVCDFAGESIALAGATFEDDETLDPEKYYFVQDAEGNFLYLDNSTKAFQARLVEEGTVTASLEDIDKALWQIKTQISNDGGVVRFYLVNKGTGLFFSYDPANAVTSEKPDATAASKYLGGAYPYWKWFASKYNKAGQFGTEAGLSVVHSAADYTMVLMADDDNVLYSYKYSEKEEEAPDEAISLKVVKAGAYVMKAADLNTKATKDGLKYMQLDFGEKANQNNIFATKLQAQGLNRASSATAGEGFLYRIDNSEGYANGWLTGMDNDYLILNTLENDELSNKYVHVDTSYFASTGASHKLYNNIAVTKNAASFVEDVDQCFEQIASGLPLDAFRFKFVKNLETDKIWVRALVEAVEMEEPAETYYNNSDAKRVTFWNYASTVTSGNSQWSAIEKGLAEQVKNGTGTNLVLSHCTLQDETKKVVTFYECDADKTKNRVNLLASDASSKDYKSLAEGIYKVYVKTVTADNYKKYVGLYAANSLCGENKYAEVVKQDVEHMPAYQWVVTKVVKNGEMAAISPIKVQNREFNSDFMGEAIHQLVKVDGLAANEYLCDGKVFVFELIDPATTLGYFNEDTEEDVANIKSYNLTYLSGLAGEGATLAVGLDKEEKDIVLTVGKEAVSFNLHPVKKEMEYGITDDLERAVYTLEVEESGVLTDQAKRYVMAEAYGASVKYVLTEEENASEFMLKEQNCVDGTHYYALIEVAYDKETKTYSQAYKAGVDDVTAQLIQECLCCDEESGKDCRISSFALTVDDTPLYRRLGETNPADEFEDMKINIGKIYRTNSTEREYLYEDVNSVYAGGKGINFLGVEGKGDNKDAGLTIDTAYVRYETSMPQYMFVMEAVRHEAGKECPFDPYHNSDEYLAAHPEGCPHAVPTQAYTTGRYLINFADSVNLSENARDYQWNQKYTRLGFVDAKHIGDTLIIMRDGQPGTEAADSIFLGDNKHNMPTLTLNANPSKNSKGDSIHAAHEYGIKNAVFALRLVNTDACDFLIETAGNKKIPTENQAWVAIKNGVPVVAEYATYTDAIADAEIFNIEKTDKAATDNEEVTVSEVTIIAGNGQLTIAGAAGKKVVISNILGQVVANTVVSSDNATIAAPQGIVVVAVEGEEAVKAIVK</sequence>
<comment type="caution">
    <text evidence="3">The sequence shown here is derived from an EMBL/GenBank/DDBJ whole genome shotgun (WGS) entry which is preliminary data.</text>
</comment>
<keyword evidence="1" id="KW-0732">Signal</keyword>
<dbReference type="InterPro" id="IPR045963">
    <property type="entry name" value="DUF6383"/>
</dbReference>
<name>A0A9Q5SR54_9BACT</name>
<dbReference type="EMBL" id="NFIJ01000010">
    <property type="protein sequence ID" value="OUO04894.1"/>
    <property type="molecule type" value="Genomic_DNA"/>
</dbReference>